<evidence type="ECO:0000256" key="2">
    <source>
        <dbReference type="ARBA" id="ARBA00008900"/>
    </source>
</evidence>
<comment type="cofactor">
    <cofactor evidence="8 10">
        <name>Zn(2+)</name>
        <dbReference type="ChEBI" id="CHEBI:29105"/>
    </cofactor>
    <text evidence="8 10">Binds 1 zinc ion per subunit.</text>
</comment>
<keyword evidence="5 8" id="KW-0862">Zinc</keyword>
<dbReference type="InterPro" id="IPR007115">
    <property type="entry name" value="6-PTP_synth/QueD"/>
</dbReference>
<feature type="binding site" evidence="10">
    <location>
        <position position="28"/>
    </location>
    <ligand>
        <name>Zn(2+)</name>
        <dbReference type="ChEBI" id="CHEBI:29105"/>
    </ligand>
</feature>
<dbReference type="EMBL" id="AP027080">
    <property type="protein sequence ID" value="BDU71203.1"/>
    <property type="molecule type" value="Genomic_DNA"/>
</dbReference>
<evidence type="ECO:0000256" key="8">
    <source>
        <dbReference type="PIRNR" id="PIRNR006113"/>
    </source>
</evidence>
<dbReference type="AlphaFoldDB" id="A0AA48GVQ3"/>
<dbReference type="PANTHER" id="PTHR12589">
    <property type="entry name" value="PYRUVOYL TETRAHYDROBIOPTERIN SYNTHASE"/>
    <property type="match status" value="1"/>
</dbReference>
<dbReference type="PANTHER" id="PTHR12589:SF7">
    <property type="entry name" value="6-PYRUVOYL TETRAHYDROBIOPTERIN SYNTHASE"/>
    <property type="match status" value="1"/>
</dbReference>
<dbReference type="GO" id="GO:0046872">
    <property type="term" value="F:metal ion binding"/>
    <property type="evidence" value="ECO:0007669"/>
    <property type="project" value="UniProtKB-KW"/>
</dbReference>
<dbReference type="RefSeq" id="WP_316414088.1">
    <property type="nucleotide sequence ID" value="NZ_AP027080.1"/>
</dbReference>
<evidence type="ECO:0000313" key="12">
    <source>
        <dbReference type="Proteomes" id="UP001238179"/>
    </source>
</evidence>
<dbReference type="PIRSF" id="PIRSF006113">
    <property type="entry name" value="PTP_synth"/>
    <property type="match status" value="1"/>
</dbReference>
<feature type="active site" description="Charge relay system" evidence="9">
    <location>
        <position position="67"/>
    </location>
</feature>
<feature type="active site" description="Proton acceptor" evidence="9">
    <location>
        <position position="22"/>
    </location>
</feature>
<evidence type="ECO:0000256" key="4">
    <source>
        <dbReference type="ARBA" id="ARBA00022723"/>
    </source>
</evidence>
<evidence type="ECO:0000256" key="10">
    <source>
        <dbReference type="PIRSR" id="PIRSR006113-2"/>
    </source>
</evidence>
<accession>A0AA48GVQ3</accession>
<dbReference type="GO" id="GO:0070497">
    <property type="term" value="F:6-carboxytetrahydropterin synthase activity"/>
    <property type="evidence" value="ECO:0007669"/>
    <property type="project" value="UniProtKB-EC"/>
</dbReference>
<evidence type="ECO:0000313" key="11">
    <source>
        <dbReference type="EMBL" id="BDU71203.1"/>
    </source>
</evidence>
<keyword evidence="12" id="KW-1185">Reference proteome</keyword>
<comment type="catalytic activity">
    <reaction evidence="7 8">
        <text>7,8-dihydroneopterin 3'-triphosphate + H2O = 6-carboxy-5,6,7,8-tetrahydropterin + triphosphate + acetaldehyde + 2 H(+)</text>
        <dbReference type="Rhea" id="RHEA:27966"/>
        <dbReference type="ChEBI" id="CHEBI:15343"/>
        <dbReference type="ChEBI" id="CHEBI:15377"/>
        <dbReference type="ChEBI" id="CHEBI:15378"/>
        <dbReference type="ChEBI" id="CHEBI:18036"/>
        <dbReference type="ChEBI" id="CHEBI:58462"/>
        <dbReference type="ChEBI" id="CHEBI:61032"/>
        <dbReference type="EC" id="4.1.2.50"/>
    </reaction>
</comment>
<feature type="binding site" evidence="10">
    <location>
        <position position="13"/>
    </location>
    <ligand>
        <name>Zn(2+)</name>
        <dbReference type="ChEBI" id="CHEBI:29105"/>
    </ligand>
</feature>
<dbReference type="SUPFAM" id="SSF55620">
    <property type="entry name" value="Tetrahydrobiopterin biosynthesis enzymes-like"/>
    <property type="match status" value="1"/>
</dbReference>
<feature type="binding site" evidence="10">
    <location>
        <position position="26"/>
    </location>
    <ligand>
        <name>Zn(2+)</name>
        <dbReference type="ChEBI" id="CHEBI:29105"/>
    </ligand>
</feature>
<dbReference type="EC" id="4.-.-.-" evidence="8"/>
<keyword evidence="4 8" id="KW-0479">Metal-binding</keyword>
<protein>
    <recommendedName>
        <fullName evidence="3 8">6-carboxy-5,6,7,8-tetrahydropterin synthase</fullName>
        <ecNumber evidence="8">4.-.-.-</ecNumber>
    </recommendedName>
</protein>
<dbReference type="GO" id="GO:0008616">
    <property type="term" value="P:tRNA queuosine(34) biosynthetic process"/>
    <property type="evidence" value="ECO:0007669"/>
    <property type="project" value="UniProtKB-KW"/>
</dbReference>
<evidence type="ECO:0000256" key="1">
    <source>
        <dbReference type="ARBA" id="ARBA00005061"/>
    </source>
</evidence>
<organism evidence="11 12">
    <name type="scientific">Mesoterricola silvestris</name>
    <dbReference type="NCBI Taxonomy" id="2927979"/>
    <lineage>
        <taxon>Bacteria</taxon>
        <taxon>Pseudomonadati</taxon>
        <taxon>Acidobacteriota</taxon>
        <taxon>Holophagae</taxon>
        <taxon>Holophagales</taxon>
        <taxon>Holophagaceae</taxon>
        <taxon>Mesoterricola</taxon>
    </lineage>
</organism>
<evidence type="ECO:0000256" key="5">
    <source>
        <dbReference type="ARBA" id="ARBA00022833"/>
    </source>
</evidence>
<dbReference type="Gene3D" id="3.30.479.10">
    <property type="entry name" value="6-pyruvoyl tetrahydropterin synthase/QueD"/>
    <property type="match status" value="1"/>
</dbReference>
<comment type="pathway">
    <text evidence="1 8">Purine metabolism; 7-cyano-7-deazaguanine biosynthesis.</text>
</comment>
<evidence type="ECO:0000256" key="3">
    <source>
        <dbReference type="ARBA" id="ARBA00018141"/>
    </source>
</evidence>
<keyword evidence="8" id="KW-0671">Queuosine biosynthesis</keyword>
<name>A0AA48GVQ3_9BACT</name>
<comment type="similarity">
    <text evidence="2 8">Belongs to the PTPS family. QueD subfamily.</text>
</comment>
<keyword evidence="6 8" id="KW-0456">Lyase</keyword>
<dbReference type="Proteomes" id="UP001238179">
    <property type="component" value="Chromosome"/>
</dbReference>
<feature type="active site" description="Charge relay system" evidence="9">
    <location>
        <position position="104"/>
    </location>
</feature>
<dbReference type="KEGG" id="msil:METEAL_03770"/>
<proteinExistence type="inferred from homology"/>
<dbReference type="Pfam" id="PF01242">
    <property type="entry name" value="PTPS"/>
    <property type="match status" value="1"/>
</dbReference>
<sequence>MILRKEYGFEAAHFIHNHPGKCRNLHGHSYKLFVSLDGAVNPETGMIIDFDDLSKVVVEKVIQRLDHRFLNDLIPLSTAENIAVWIWDELKPSLPLLSQVEVYETLDNCVIYRGA</sequence>
<dbReference type="NCBIfam" id="TIGR03367">
    <property type="entry name" value="queuosine_QueD"/>
    <property type="match status" value="1"/>
</dbReference>
<evidence type="ECO:0000256" key="7">
    <source>
        <dbReference type="ARBA" id="ARBA00048807"/>
    </source>
</evidence>
<dbReference type="InterPro" id="IPR038418">
    <property type="entry name" value="6-PTP_synth/QueD_sf"/>
</dbReference>
<evidence type="ECO:0000256" key="6">
    <source>
        <dbReference type="ARBA" id="ARBA00023239"/>
    </source>
</evidence>
<reference evidence="12" key="1">
    <citation type="journal article" date="2023" name="Int. J. Syst. Evol. Microbiol.">
        <title>Mesoterricola silvestris gen. nov., sp. nov., Mesoterricola sediminis sp. nov., Geothrix oryzae sp. nov., Geothrix edaphica sp. nov., Geothrix rubra sp. nov., and Geothrix limicola sp. nov., six novel members of Acidobacteriota isolated from soils.</title>
        <authorList>
            <person name="Itoh H."/>
            <person name="Sugisawa Y."/>
            <person name="Mise K."/>
            <person name="Xu Z."/>
            <person name="Kuniyasu M."/>
            <person name="Ushijima N."/>
            <person name="Kawano K."/>
            <person name="Kobayashi E."/>
            <person name="Shiratori Y."/>
            <person name="Masuda Y."/>
            <person name="Senoo K."/>
        </authorList>
    </citation>
    <scope>NUCLEOTIDE SEQUENCE [LARGE SCALE GENOMIC DNA]</scope>
    <source>
        <strain evidence="12">W79</strain>
    </source>
</reference>
<gene>
    <name evidence="11" type="ORF">METEAL_03770</name>
</gene>
<evidence type="ECO:0000256" key="9">
    <source>
        <dbReference type="PIRSR" id="PIRSR006113-1"/>
    </source>
</evidence>